<evidence type="ECO:0000259" key="2">
    <source>
        <dbReference type="Pfam" id="PF20919"/>
    </source>
</evidence>
<dbReference type="InterPro" id="IPR048514">
    <property type="entry name" value="DHU1_N"/>
</dbReference>
<dbReference type="GO" id="GO:0080008">
    <property type="term" value="C:Cul4-RING E3 ubiquitin ligase complex"/>
    <property type="evidence" value="ECO:0007669"/>
    <property type="project" value="InterPro"/>
</dbReference>
<sequence length="701" mass="78768">MSVIRGTNLQPRVLNLQNVSFSEEVLRDLFQEGLDCEVINLRSTYIRRLNISGRFMHMHTLNLDLCTSLATLEKTCFACMPKLMRVSMCGTRVANLWTTTAALAKLPSLVELRFQNCLCCKDTRPCSASLNERKSFLAYNSLASDVKAQNTASVGDLPTDSAAQTFAQDLSQDNLVQKLSLHQSSKASNSEVNAAYNGQANSHVEFSFHKLHVEDKEDSPLSTDNWNSKVTNTSTKYTLNHPSPICFVKYYREYMITSLPRLGVLDNLLIGNLDREIANATFAKHFEYLPYNRCHEESVVSVLHKRETGTSNVYHQKPFRKKQSSNNRKGGYFYSRSLSAAKVRDSVWPRVHSISNVNYITKDDSNLQPRQFEYHPSNSSLLAFGTMDGDVVVINHESGNVTGYIPSFGTNNSVLGLCWLKKYPSKLLAGMDNGSLRLYDINYMLPKVSESLSGSSTVSFENFEHLTSVHVNSTDDQILASGYSKKVAVYDICSGKRVQLFTDMHREAINVAKFAHHSPSLFVTSSFDRDIKMWDLRQKPLQPCYTATSSRGNVMACFSPDDLYVLVSAVDNEVKQLLAADGRLHMNFDIASTGSAQNYTRSYYMNGRDYIISGSCDESLVRVCCAQTGRRLRDIHLEGRASRGSLSVQSLRGDPFRDFHMSVLAAYSHPFPKREILKVSLLESSNSAEEDFLNQEQHPAY</sequence>
<dbReference type="AlphaFoldDB" id="A0AAD8MRY3"/>
<dbReference type="PROSITE" id="PS50082">
    <property type="entry name" value="WD_REPEATS_2"/>
    <property type="match status" value="1"/>
</dbReference>
<dbReference type="Gene3D" id="3.80.10.10">
    <property type="entry name" value="Ribonuclease Inhibitor"/>
    <property type="match status" value="1"/>
</dbReference>
<dbReference type="GO" id="GO:0071493">
    <property type="term" value="P:cellular response to UV-B"/>
    <property type="evidence" value="ECO:0007669"/>
    <property type="project" value="InterPro"/>
</dbReference>
<dbReference type="PANTHER" id="PTHR47201">
    <property type="entry name" value="BNAC09G30780D PROTEIN"/>
    <property type="match status" value="1"/>
</dbReference>
<reference evidence="3" key="1">
    <citation type="submission" date="2023-02" db="EMBL/GenBank/DDBJ databases">
        <title>Genome of toxic invasive species Heracleum sosnowskyi carries increased number of genes despite the absence of recent whole-genome duplications.</title>
        <authorList>
            <person name="Schelkunov M."/>
            <person name="Shtratnikova V."/>
            <person name="Makarenko M."/>
            <person name="Klepikova A."/>
            <person name="Omelchenko D."/>
            <person name="Novikova G."/>
            <person name="Obukhova E."/>
            <person name="Bogdanov V."/>
            <person name="Penin A."/>
            <person name="Logacheva M."/>
        </authorList>
    </citation>
    <scope>NUCLEOTIDE SEQUENCE</scope>
    <source>
        <strain evidence="3">Hsosn_3</strain>
        <tissue evidence="3">Leaf</tissue>
    </source>
</reference>
<accession>A0AAD8MRY3</accession>
<dbReference type="InterPro" id="IPR032675">
    <property type="entry name" value="LRR_dom_sf"/>
</dbReference>
<evidence type="ECO:0000313" key="3">
    <source>
        <dbReference type="EMBL" id="KAK1383221.1"/>
    </source>
</evidence>
<dbReference type="SMART" id="SM00320">
    <property type="entry name" value="WD40"/>
    <property type="match status" value="4"/>
</dbReference>
<dbReference type="SUPFAM" id="SSF52058">
    <property type="entry name" value="L domain-like"/>
    <property type="match status" value="1"/>
</dbReference>
<keyword evidence="1" id="KW-0853">WD repeat</keyword>
<name>A0AAD8MRY3_9APIA</name>
<reference evidence="3" key="2">
    <citation type="submission" date="2023-05" db="EMBL/GenBank/DDBJ databases">
        <authorList>
            <person name="Schelkunov M.I."/>
        </authorList>
    </citation>
    <scope>NUCLEOTIDE SEQUENCE</scope>
    <source>
        <strain evidence="3">Hsosn_3</strain>
        <tissue evidence="3">Leaf</tissue>
    </source>
</reference>
<dbReference type="PANTHER" id="PTHR47201:SF3">
    <property type="entry name" value="U2A'_PHOSPHOPROTEIN 32 FAMILY A C-TERMINAL DOMAIN-CONTAINING PROTEIN"/>
    <property type="match status" value="1"/>
</dbReference>
<evidence type="ECO:0000256" key="1">
    <source>
        <dbReference type="PROSITE-ProRule" id="PRU00221"/>
    </source>
</evidence>
<keyword evidence="4" id="KW-1185">Reference proteome</keyword>
<gene>
    <name evidence="3" type="ORF">POM88_020956</name>
</gene>
<dbReference type="Pfam" id="PF00400">
    <property type="entry name" value="WD40"/>
    <property type="match status" value="1"/>
</dbReference>
<dbReference type="InterPro" id="IPR036322">
    <property type="entry name" value="WD40_repeat_dom_sf"/>
</dbReference>
<dbReference type="Pfam" id="PF20919">
    <property type="entry name" value="DHU1_N"/>
    <property type="match status" value="1"/>
</dbReference>
<dbReference type="SUPFAM" id="SSF50978">
    <property type="entry name" value="WD40 repeat-like"/>
    <property type="match status" value="1"/>
</dbReference>
<feature type="repeat" description="WD" evidence="1">
    <location>
        <begin position="502"/>
        <end position="537"/>
    </location>
</feature>
<comment type="caution">
    <text evidence="3">The sequence shown here is derived from an EMBL/GenBank/DDBJ whole genome shotgun (WGS) entry which is preliminary data.</text>
</comment>
<proteinExistence type="predicted"/>
<dbReference type="Gene3D" id="2.130.10.10">
    <property type="entry name" value="YVTN repeat-like/Quinoprotein amine dehydrogenase"/>
    <property type="match status" value="1"/>
</dbReference>
<feature type="domain" description="DWD hypersensitive to UV-B 1 N-terminal" evidence="2">
    <location>
        <begin position="2"/>
        <end position="283"/>
    </location>
</feature>
<evidence type="ECO:0000313" key="4">
    <source>
        <dbReference type="Proteomes" id="UP001237642"/>
    </source>
</evidence>
<dbReference type="InterPro" id="IPR001680">
    <property type="entry name" value="WD40_rpt"/>
</dbReference>
<dbReference type="InterPro" id="IPR046377">
    <property type="entry name" value="DHU1"/>
</dbReference>
<dbReference type="EMBL" id="JAUIZM010000005">
    <property type="protein sequence ID" value="KAK1383221.1"/>
    <property type="molecule type" value="Genomic_DNA"/>
</dbReference>
<dbReference type="Proteomes" id="UP001237642">
    <property type="component" value="Unassembled WGS sequence"/>
</dbReference>
<dbReference type="InterPro" id="IPR015943">
    <property type="entry name" value="WD40/YVTN_repeat-like_dom_sf"/>
</dbReference>
<protein>
    <submittedName>
        <fullName evidence="3">LRRcap domain-containing protein</fullName>
    </submittedName>
</protein>
<organism evidence="3 4">
    <name type="scientific">Heracleum sosnowskyi</name>
    <dbReference type="NCBI Taxonomy" id="360622"/>
    <lineage>
        <taxon>Eukaryota</taxon>
        <taxon>Viridiplantae</taxon>
        <taxon>Streptophyta</taxon>
        <taxon>Embryophyta</taxon>
        <taxon>Tracheophyta</taxon>
        <taxon>Spermatophyta</taxon>
        <taxon>Magnoliopsida</taxon>
        <taxon>eudicotyledons</taxon>
        <taxon>Gunneridae</taxon>
        <taxon>Pentapetalae</taxon>
        <taxon>asterids</taxon>
        <taxon>campanulids</taxon>
        <taxon>Apiales</taxon>
        <taxon>Apiaceae</taxon>
        <taxon>Apioideae</taxon>
        <taxon>apioid superclade</taxon>
        <taxon>Tordylieae</taxon>
        <taxon>Tordyliinae</taxon>
        <taxon>Heracleum</taxon>
    </lineage>
</organism>